<name>A0A9Q0L9S5_ANAIG</name>
<evidence type="ECO:0000256" key="1">
    <source>
        <dbReference type="SAM" id="Coils"/>
    </source>
</evidence>
<keyword evidence="1" id="KW-0175">Coiled coil</keyword>
<dbReference type="EMBL" id="JAPDFW010000111">
    <property type="protein sequence ID" value="KAJ5068947.1"/>
    <property type="molecule type" value="Genomic_DNA"/>
</dbReference>
<organism evidence="2 3">
    <name type="scientific">Anaeramoeba ignava</name>
    <name type="common">Anaerobic marine amoeba</name>
    <dbReference type="NCBI Taxonomy" id="1746090"/>
    <lineage>
        <taxon>Eukaryota</taxon>
        <taxon>Metamonada</taxon>
        <taxon>Anaeramoebidae</taxon>
        <taxon>Anaeramoeba</taxon>
    </lineage>
</organism>
<comment type="caution">
    <text evidence="2">The sequence shown here is derived from an EMBL/GenBank/DDBJ whole genome shotgun (WGS) entry which is preliminary data.</text>
</comment>
<accession>A0A9Q0L9S5</accession>
<evidence type="ECO:0000313" key="2">
    <source>
        <dbReference type="EMBL" id="KAJ5068947.1"/>
    </source>
</evidence>
<proteinExistence type="predicted"/>
<reference evidence="2" key="1">
    <citation type="submission" date="2022-10" db="EMBL/GenBank/DDBJ databases">
        <title>Novel sulphate-reducing endosymbionts in the free-living metamonad Anaeramoeba.</title>
        <authorList>
            <person name="Jerlstrom-Hultqvist J."/>
            <person name="Cepicka I."/>
            <person name="Gallot-Lavallee L."/>
            <person name="Salas-Leiva D."/>
            <person name="Curtis B.A."/>
            <person name="Zahonova K."/>
            <person name="Pipaliya S."/>
            <person name="Dacks J."/>
            <person name="Roger A.J."/>
        </authorList>
    </citation>
    <scope>NUCLEOTIDE SEQUENCE</scope>
    <source>
        <strain evidence="2">BMAN</strain>
    </source>
</reference>
<sequence>MNSSISSEARKLLKNILQDIKLLLNATQSTVDPENENYQKELIELIQKLKQNFDSHYELLKNKIELLNQTEEKKEEDFEEKQILIEKRLKLRSKAQKKNEIIKEITEEFRNLQTTLNFLN</sequence>
<gene>
    <name evidence="2" type="ORF">M0811_12119</name>
</gene>
<dbReference type="Proteomes" id="UP001149090">
    <property type="component" value="Unassembled WGS sequence"/>
</dbReference>
<dbReference type="AlphaFoldDB" id="A0A9Q0L9S5"/>
<evidence type="ECO:0000313" key="3">
    <source>
        <dbReference type="Proteomes" id="UP001149090"/>
    </source>
</evidence>
<keyword evidence="3" id="KW-1185">Reference proteome</keyword>
<feature type="coiled-coil region" evidence="1">
    <location>
        <begin position="57"/>
        <end position="115"/>
    </location>
</feature>
<protein>
    <submittedName>
        <fullName evidence="2">Uncharacterized protein</fullName>
    </submittedName>
</protein>